<dbReference type="PATRIC" id="fig|60890.4.peg.998"/>
<evidence type="ECO:0000313" key="1">
    <source>
        <dbReference type="EMBL" id="ANP35947.1"/>
    </source>
</evidence>
<name>A0A1B0ZP61_9RHOB</name>
<reference evidence="1 2" key="1">
    <citation type="submission" date="2016-04" db="EMBL/GenBank/DDBJ databases">
        <authorList>
            <person name="Evans L.H."/>
            <person name="Alamgir A."/>
            <person name="Owens N."/>
            <person name="Weber N.D."/>
            <person name="Virtaneva K."/>
            <person name="Barbian K."/>
            <person name="Babar A."/>
            <person name="Rosenke K."/>
        </authorList>
    </citation>
    <scope>NUCLEOTIDE SEQUENCE [LARGE SCALE GENOMIC DNA]</scope>
    <source>
        <strain evidence="1 2">JL2886</strain>
    </source>
</reference>
<dbReference type="RefSeq" id="WP_082996000.1">
    <property type="nucleotide sequence ID" value="NZ_CP015124.1"/>
</dbReference>
<proteinExistence type="predicted"/>
<gene>
    <name evidence="1" type="ORF">JL2886_01025</name>
</gene>
<sequence length="244" mass="26545">MTEQVVIVSPSGVARLQREAERIAAIKARGAVPRQCGDAIPEAPARGAFQVFEPMRLCPVGADDYEAQPVGYRGRSAIRNADVFDVMAAAAARKKKPAPFTLGQIAMGRHYRDLVERHATAGVRCSSVEALRTGGSGQGGEFIDAVLRDRDEIDLLRRRIGTGSAIEVRRVRPSKRGSRVSITNRRLVDMVCIEDRSLREVLEAHGWSVYGETVKAVRAALASVLDRMAGPVRTGRIHTLHKGA</sequence>
<dbReference type="OrthoDB" id="7667008at2"/>
<protein>
    <submittedName>
        <fullName evidence="1">Uncharacterized protein</fullName>
    </submittedName>
</protein>
<organism evidence="1 2">
    <name type="scientific">Phaeobacter gallaeciensis</name>
    <dbReference type="NCBI Taxonomy" id="60890"/>
    <lineage>
        <taxon>Bacteria</taxon>
        <taxon>Pseudomonadati</taxon>
        <taxon>Pseudomonadota</taxon>
        <taxon>Alphaproteobacteria</taxon>
        <taxon>Rhodobacterales</taxon>
        <taxon>Roseobacteraceae</taxon>
        <taxon>Phaeobacter</taxon>
    </lineage>
</organism>
<dbReference type="AlphaFoldDB" id="A0A1B0ZP61"/>
<dbReference type="Proteomes" id="UP000092565">
    <property type="component" value="Chromosome"/>
</dbReference>
<evidence type="ECO:0000313" key="2">
    <source>
        <dbReference type="Proteomes" id="UP000092565"/>
    </source>
</evidence>
<keyword evidence="2" id="KW-1185">Reference proteome</keyword>
<dbReference type="EMBL" id="CP015124">
    <property type="protein sequence ID" value="ANP35947.1"/>
    <property type="molecule type" value="Genomic_DNA"/>
</dbReference>
<accession>A0A1B0ZP61</accession>